<evidence type="ECO:0000256" key="8">
    <source>
        <dbReference type="ARBA" id="ARBA00022723"/>
    </source>
</evidence>
<dbReference type="InterPro" id="IPR011989">
    <property type="entry name" value="ARM-like"/>
</dbReference>
<dbReference type="Gene3D" id="1.10.390.10">
    <property type="entry name" value="Neutral Protease Domain 2"/>
    <property type="match status" value="1"/>
</dbReference>
<dbReference type="Pfam" id="PF17900">
    <property type="entry name" value="Peptidase_M1_N"/>
    <property type="match status" value="1"/>
</dbReference>
<dbReference type="SUPFAM" id="SSF55486">
    <property type="entry name" value="Metalloproteases ('zincins'), catalytic domain"/>
    <property type="match status" value="1"/>
</dbReference>
<dbReference type="GO" id="GO:0070006">
    <property type="term" value="F:metalloaminopeptidase activity"/>
    <property type="evidence" value="ECO:0007669"/>
    <property type="project" value="TreeGrafter"/>
</dbReference>
<evidence type="ECO:0000256" key="4">
    <source>
        <dbReference type="ARBA" id="ARBA00012564"/>
    </source>
</evidence>
<dbReference type="InterPro" id="IPR027268">
    <property type="entry name" value="Peptidase_M4/M1_CTD_sf"/>
</dbReference>
<reference evidence="15" key="2">
    <citation type="submission" date="2020-09" db="EMBL/GenBank/DDBJ databases">
        <authorList>
            <person name="Sun Q."/>
            <person name="Zhou Y."/>
        </authorList>
    </citation>
    <scope>NUCLEOTIDE SEQUENCE</scope>
    <source>
        <strain evidence="15">CGMCC 1.15290</strain>
    </source>
</reference>
<dbReference type="Gene3D" id="1.25.10.10">
    <property type="entry name" value="Leucine-rich Repeat Variant"/>
    <property type="match status" value="1"/>
</dbReference>
<evidence type="ECO:0000256" key="3">
    <source>
        <dbReference type="ARBA" id="ARBA00010136"/>
    </source>
</evidence>
<dbReference type="GO" id="GO:0043171">
    <property type="term" value="P:peptide catabolic process"/>
    <property type="evidence" value="ECO:0007669"/>
    <property type="project" value="TreeGrafter"/>
</dbReference>
<comment type="caution">
    <text evidence="15">The sequence shown here is derived from an EMBL/GenBank/DDBJ whole genome shotgun (WGS) entry which is preliminary data.</text>
</comment>
<dbReference type="SUPFAM" id="SSF48371">
    <property type="entry name" value="ARM repeat"/>
    <property type="match status" value="1"/>
</dbReference>
<evidence type="ECO:0000259" key="13">
    <source>
        <dbReference type="Pfam" id="PF01433"/>
    </source>
</evidence>
<dbReference type="PANTHER" id="PTHR11533:SF174">
    <property type="entry name" value="PUROMYCIN-SENSITIVE AMINOPEPTIDASE-RELATED"/>
    <property type="match status" value="1"/>
</dbReference>
<keyword evidence="12" id="KW-0732">Signal</keyword>
<evidence type="ECO:0000256" key="2">
    <source>
        <dbReference type="ARBA" id="ARBA00001947"/>
    </source>
</evidence>
<dbReference type="InterPro" id="IPR016024">
    <property type="entry name" value="ARM-type_fold"/>
</dbReference>
<evidence type="ECO:0000256" key="10">
    <source>
        <dbReference type="ARBA" id="ARBA00022833"/>
    </source>
</evidence>
<dbReference type="GO" id="GO:0016020">
    <property type="term" value="C:membrane"/>
    <property type="evidence" value="ECO:0007669"/>
    <property type="project" value="TreeGrafter"/>
</dbReference>
<dbReference type="GO" id="GO:0005737">
    <property type="term" value="C:cytoplasm"/>
    <property type="evidence" value="ECO:0007669"/>
    <property type="project" value="TreeGrafter"/>
</dbReference>
<feature type="chain" id="PRO_5038093022" description="Aminopeptidase N" evidence="12">
    <location>
        <begin position="19"/>
        <end position="829"/>
    </location>
</feature>
<reference evidence="15" key="1">
    <citation type="journal article" date="2014" name="Int. J. Syst. Evol. Microbiol.">
        <title>Complete genome sequence of Corynebacterium casei LMG S-19264T (=DSM 44701T), isolated from a smear-ripened cheese.</title>
        <authorList>
            <consortium name="US DOE Joint Genome Institute (JGI-PGF)"/>
            <person name="Walter F."/>
            <person name="Albersmeier A."/>
            <person name="Kalinowski J."/>
            <person name="Ruckert C."/>
        </authorList>
    </citation>
    <scope>NUCLEOTIDE SEQUENCE</scope>
    <source>
        <strain evidence="15">CGMCC 1.15290</strain>
    </source>
</reference>
<dbReference type="InterPro" id="IPR050344">
    <property type="entry name" value="Peptidase_M1_aminopeptidases"/>
</dbReference>
<sequence>MKKFVLSVAVLASLGVAAQEQAKKTKAEEPWKKLYRAAATKTNDLVHTKLDVRFDYDKAYMYGKAWITLRPHFYATDSLQLDAKGMNIHSVAIARNGQHQPLLYTYDSLSLRIKLDKSYTASDSYTVFIDYVAKPNEYSAKGSAAITDAKGLYFINPKGEDKSKPIQIWTQGETEATSVWCPTIDRPNQKTTHEIAMTVPDKYVTLSNGLLSSQKKNTDGTRTDTWKMNDPHAPYLFFMGVGDFAIIKDKYKDKEVNYYVEKEYASTARQIFGLTPEMMAFYSRILGVDFPWVKYSQMTGRDYVSGAMENTTATLHTDKLQQNARELTDGNQYEEYVAHELFHQWFGDLVTAESWSNLTVNESFANYSETLWSTYKHGKDAGEEQNYNDMLGYLRSGSDNKDLVRFHYATHEDMFDAVSYNKGGRILHMLRHYIGDSAFFTSLNRYLTQHKFKAAEAHQLRLAFEEVTGQDLNWYFNQWYYGSGHPHLNIHYYYNDTAKTAYVYINQMQVSNKVFRMPVDIDVYNGAQKKRHTVWIGNKSDTFAFSVTAKPDLINVDGDKILLADKEDSKNLAAYIHQYKYAGNYVDRREALEYVIEHADEDTKAAEALILMGLNDPYHGIRNLVLKNLGGYTMSDAIVAKVDKLARSDERRLNRAAAISLLGLLSRSSDEAFLLKNTTDSSYSVAGAALIALSAINENKAVSLLPMLQKDARNDLSAAIEKVSVYTKTEADFDSMYQRFTGASMYDRFEESFTLLNYLSKVQEPDHFKTALNAVNAFSRQAAAFAPRYRTAVIKAMQQLLKKKQASLSATSNKKAIEEEIKLLEEKLK</sequence>
<dbReference type="CDD" id="cd09603">
    <property type="entry name" value="M1_APN_like"/>
    <property type="match status" value="1"/>
</dbReference>
<evidence type="ECO:0000256" key="5">
    <source>
        <dbReference type="ARBA" id="ARBA00015611"/>
    </source>
</evidence>
<keyword evidence="10" id="KW-0862">Zinc</keyword>
<feature type="domain" description="Aminopeptidase N-like N-terminal" evidence="14">
    <location>
        <begin position="47"/>
        <end position="236"/>
    </location>
</feature>
<dbReference type="GO" id="GO:0006508">
    <property type="term" value="P:proteolysis"/>
    <property type="evidence" value="ECO:0007669"/>
    <property type="project" value="UniProtKB-KW"/>
</dbReference>
<name>A0A917J442_9BACT</name>
<dbReference type="SUPFAM" id="SSF63737">
    <property type="entry name" value="Leukotriene A4 hydrolase N-terminal domain"/>
    <property type="match status" value="1"/>
</dbReference>
<organism evidence="15 16">
    <name type="scientific">Filimonas zeae</name>
    <dbReference type="NCBI Taxonomy" id="1737353"/>
    <lineage>
        <taxon>Bacteria</taxon>
        <taxon>Pseudomonadati</taxon>
        <taxon>Bacteroidota</taxon>
        <taxon>Chitinophagia</taxon>
        <taxon>Chitinophagales</taxon>
        <taxon>Chitinophagaceae</taxon>
        <taxon>Filimonas</taxon>
    </lineage>
</organism>
<protein>
    <recommendedName>
        <fullName evidence="5">Aminopeptidase N</fullName>
        <ecNumber evidence="4">3.4.11.2</ecNumber>
    </recommendedName>
</protein>
<dbReference type="RefSeq" id="WP_188957017.1">
    <property type="nucleotide sequence ID" value="NZ_BMIB01000005.1"/>
</dbReference>
<dbReference type="GO" id="GO:0005615">
    <property type="term" value="C:extracellular space"/>
    <property type="evidence" value="ECO:0007669"/>
    <property type="project" value="TreeGrafter"/>
</dbReference>
<evidence type="ECO:0000256" key="12">
    <source>
        <dbReference type="SAM" id="SignalP"/>
    </source>
</evidence>
<keyword evidence="6" id="KW-0031">Aminopeptidase</keyword>
<accession>A0A917J442</accession>
<dbReference type="InterPro" id="IPR001930">
    <property type="entry name" value="Peptidase_M1"/>
</dbReference>
<dbReference type="PRINTS" id="PR00756">
    <property type="entry name" value="ALADIPTASE"/>
</dbReference>
<evidence type="ECO:0000313" key="15">
    <source>
        <dbReference type="EMBL" id="GGH78593.1"/>
    </source>
</evidence>
<dbReference type="GO" id="GO:0042277">
    <property type="term" value="F:peptide binding"/>
    <property type="evidence" value="ECO:0007669"/>
    <property type="project" value="TreeGrafter"/>
</dbReference>
<dbReference type="EMBL" id="BMIB01000005">
    <property type="protein sequence ID" value="GGH78593.1"/>
    <property type="molecule type" value="Genomic_DNA"/>
</dbReference>
<evidence type="ECO:0000256" key="1">
    <source>
        <dbReference type="ARBA" id="ARBA00000098"/>
    </source>
</evidence>
<keyword evidence="7" id="KW-0645">Protease</keyword>
<evidence type="ECO:0000256" key="9">
    <source>
        <dbReference type="ARBA" id="ARBA00022801"/>
    </source>
</evidence>
<dbReference type="InterPro" id="IPR042097">
    <property type="entry name" value="Aminopeptidase_N-like_N_sf"/>
</dbReference>
<dbReference type="GO" id="GO:0016285">
    <property type="term" value="F:alanyl aminopeptidase activity"/>
    <property type="evidence" value="ECO:0007669"/>
    <property type="project" value="UniProtKB-EC"/>
</dbReference>
<dbReference type="Gene3D" id="2.60.40.1730">
    <property type="entry name" value="tricorn interacting facor f3 domain"/>
    <property type="match status" value="1"/>
</dbReference>
<comment type="catalytic activity">
    <reaction evidence="1">
        <text>Release of an N-terminal amino acid, Xaa-|-Yaa- from a peptide, amide or arylamide. Xaa is preferably Ala, but may be most amino acids including Pro (slow action). When a terminal hydrophobic residue is followed by a prolyl residue, the two may be released as an intact Xaa-Pro dipeptide.</text>
        <dbReference type="EC" id="3.4.11.2"/>
    </reaction>
</comment>
<dbReference type="GO" id="GO:0008270">
    <property type="term" value="F:zinc ion binding"/>
    <property type="evidence" value="ECO:0007669"/>
    <property type="project" value="InterPro"/>
</dbReference>
<evidence type="ECO:0000256" key="6">
    <source>
        <dbReference type="ARBA" id="ARBA00022438"/>
    </source>
</evidence>
<dbReference type="EC" id="3.4.11.2" evidence="4"/>
<feature type="domain" description="Peptidase M1 membrane alanine aminopeptidase" evidence="13">
    <location>
        <begin position="274"/>
        <end position="479"/>
    </location>
</feature>
<evidence type="ECO:0000256" key="7">
    <source>
        <dbReference type="ARBA" id="ARBA00022670"/>
    </source>
</evidence>
<comment type="cofactor">
    <cofactor evidence="2">
        <name>Zn(2+)</name>
        <dbReference type="ChEBI" id="CHEBI:29105"/>
    </cofactor>
</comment>
<dbReference type="AlphaFoldDB" id="A0A917J442"/>
<keyword evidence="8" id="KW-0479">Metal-binding</keyword>
<keyword evidence="9" id="KW-0378">Hydrolase</keyword>
<evidence type="ECO:0000256" key="11">
    <source>
        <dbReference type="ARBA" id="ARBA00023049"/>
    </source>
</evidence>
<dbReference type="PANTHER" id="PTHR11533">
    <property type="entry name" value="PROTEASE M1 ZINC METALLOPROTEASE"/>
    <property type="match status" value="1"/>
</dbReference>
<comment type="similarity">
    <text evidence="3">Belongs to the peptidase M1 family.</text>
</comment>
<keyword evidence="11" id="KW-0482">Metalloprotease</keyword>
<gene>
    <name evidence="15" type="ORF">GCM10011379_46680</name>
</gene>
<dbReference type="InterPro" id="IPR045357">
    <property type="entry name" value="Aminopeptidase_N-like_N"/>
</dbReference>
<evidence type="ECO:0000313" key="16">
    <source>
        <dbReference type="Proteomes" id="UP000627292"/>
    </source>
</evidence>
<proteinExistence type="inferred from homology"/>
<dbReference type="InterPro" id="IPR014782">
    <property type="entry name" value="Peptidase_M1_dom"/>
</dbReference>
<keyword evidence="16" id="KW-1185">Reference proteome</keyword>
<dbReference type="Pfam" id="PF01433">
    <property type="entry name" value="Peptidase_M1"/>
    <property type="match status" value="1"/>
</dbReference>
<feature type="signal peptide" evidence="12">
    <location>
        <begin position="1"/>
        <end position="18"/>
    </location>
</feature>
<evidence type="ECO:0000259" key="14">
    <source>
        <dbReference type="Pfam" id="PF17900"/>
    </source>
</evidence>
<dbReference type="Proteomes" id="UP000627292">
    <property type="component" value="Unassembled WGS sequence"/>
</dbReference>